<dbReference type="Proteomes" id="UP000185639">
    <property type="component" value="Unassembled WGS sequence"/>
</dbReference>
<keyword evidence="1" id="KW-1133">Transmembrane helix</keyword>
<evidence type="ECO:0000313" key="2">
    <source>
        <dbReference type="EMBL" id="SIT00356.1"/>
    </source>
</evidence>
<evidence type="ECO:0008006" key="4">
    <source>
        <dbReference type="Google" id="ProtNLM"/>
    </source>
</evidence>
<feature type="transmembrane region" description="Helical" evidence="1">
    <location>
        <begin position="6"/>
        <end position="27"/>
    </location>
</feature>
<feature type="transmembrane region" description="Helical" evidence="1">
    <location>
        <begin position="48"/>
        <end position="64"/>
    </location>
</feature>
<evidence type="ECO:0000313" key="3">
    <source>
        <dbReference type="Proteomes" id="UP000185639"/>
    </source>
</evidence>
<dbReference type="Pfam" id="PF09838">
    <property type="entry name" value="DUF2065"/>
    <property type="match status" value="1"/>
</dbReference>
<dbReference type="OrthoDB" id="9182237at2"/>
<keyword evidence="3" id="KW-1185">Reference proteome</keyword>
<dbReference type="EMBL" id="FTOH01000007">
    <property type="protein sequence ID" value="SIT00356.1"/>
    <property type="molecule type" value="Genomic_DNA"/>
</dbReference>
<dbReference type="InterPro" id="IPR019201">
    <property type="entry name" value="DUF2065"/>
</dbReference>
<sequence>MSAEAWHTLAVAVSLVLIIEGVIPFLYPARWRQLVIRMAETDDRTMRMIGLFSMSLGLILLYLFNN</sequence>
<dbReference type="PANTHER" id="PTHR38602">
    <property type="entry name" value="INNER MEMBRANE PROTEIN-RELATED"/>
    <property type="match status" value="1"/>
</dbReference>
<dbReference type="PANTHER" id="PTHR38602:SF1">
    <property type="entry name" value="INNER MEMBRANE PROTEIN"/>
    <property type="match status" value="1"/>
</dbReference>
<protein>
    <recommendedName>
        <fullName evidence="4">DUF2065 domain-containing protein</fullName>
    </recommendedName>
</protein>
<keyword evidence="1" id="KW-0812">Transmembrane</keyword>
<proteinExistence type="predicted"/>
<accession>A0A1N7NPU5</accession>
<dbReference type="STRING" id="484498.SAMN05421686_107179"/>
<dbReference type="RefSeq" id="WP_068437367.1">
    <property type="nucleotide sequence ID" value="NZ_CAJWBH010000007.1"/>
</dbReference>
<gene>
    <name evidence="2" type="ORF">SAMN05421686_107179</name>
</gene>
<dbReference type="AlphaFoldDB" id="A0A1N7NPU5"/>
<keyword evidence="1" id="KW-0472">Membrane</keyword>
<reference evidence="3" key="1">
    <citation type="submission" date="2017-01" db="EMBL/GenBank/DDBJ databases">
        <authorList>
            <person name="Varghese N."/>
            <person name="Submissions S."/>
        </authorList>
    </citation>
    <scope>NUCLEOTIDE SEQUENCE [LARGE SCALE GENOMIC DNA]</scope>
    <source>
        <strain evidence="3">DSM 24913</strain>
    </source>
</reference>
<organism evidence="2 3">
    <name type="scientific">Thalassolituus maritimus</name>
    <dbReference type="NCBI Taxonomy" id="484498"/>
    <lineage>
        <taxon>Bacteria</taxon>
        <taxon>Pseudomonadati</taxon>
        <taxon>Pseudomonadota</taxon>
        <taxon>Gammaproteobacteria</taxon>
        <taxon>Oceanospirillales</taxon>
        <taxon>Oceanospirillaceae</taxon>
        <taxon>Thalassolituus</taxon>
    </lineage>
</organism>
<name>A0A1N7NPU5_9GAMM</name>
<evidence type="ECO:0000256" key="1">
    <source>
        <dbReference type="SAM" id="Phobius"/>
    </source>
</evidence>